<keyword evidence="15" id="KW-0175">Coiled coil</keyword>
<proteinExistence type="predicted"/>
<feature type="transmembrane region" description="Helical" evidence="16">
    <location>
        <begin position="145"/>
        <end position="165"/>
    </location>
</feature>
<comment type="subcellular location">
    <subcellularLocation>
        <location evidence="3">Cytoplasm</location>
    </subcellularLocation>
</comment>
<keyword evidence="16" id="KW-1133">Transmembrane helix</keyword>
<keyword evidence="16" id="KW-0472">Membrane</keyword>
<evidence type="ECO:0000313" key="18">
    <source>
        <dbReference type="EMBL" id="GAA3625369.1"/>
    </source>
</evidence>
<evidence type="ECO:0000256" key="3">
    <source>
        <dbReference type="ARBA" id="ARBA00004496"/>
    </source>
</evidence>
<dbReference type="InterPro" id="IPR004358">
    <property type="entry name" value="Sig_transdc_His_kin-like_C"/>
</dbReference>
<dbReference type="RefSeq" id="WP_345580606.1">
    <property type="nucleotide sequence ID" value="NZ_BAABDQ010000078.1"/>
</dbReference>
<evidence type="ECO:0000256" key="2">
    <source>
        <dbReference type="ARBA" id="ARBA00001966"/>
    </source>
</evidence>
<keyword evidence="6" id="KW-0479">Metal-binding</keyword>
<reference evidence="19" key="1">
    <citation type="journal article" date="2019" name="Int. J. Syst. Evol. Microbiol.">
        <title>The Global Catalogue of Microorganisms (GCM) 10K type strain sequencing project: providing services to taxonomists for standard genome sequencing and annotation.</title>
        <authorList>
            <consortium name="The Broad Institute Genomics Platform"/>
            <consortium name="The Broad Institute Genome Sequencing Center for Infectious Disease"/>
            <person name="Wu L."/>
            <person name="Ma J."/>
        </authorList>
    </citation>
    <scope>NUCLEOTIDE SEQUENCE [LARGE SCALE GENOMIC DNA]</scope>
    <source>
        <strain evidence="19">JCM 17326</strain>
    </source>
</reference>
<evidence type="ECO:0000256" key="7">
    <source>
        <dbReference type="ARBA" id="ARBA00022490"/>
    </source>
</evidence>
<evidence type="ECO:0000256" key="5">
    <source>
        <dbReference type="ARBA" id="ARBA00017322"/>
    </source>
</evidence>
<keyword evidence="12" id="KW-0411">Iron-sulfur</keyword>
<comment type="catalytic activity">
    <reaction evidence="1">
        <text>ATP + protein L-histidine = ADP + protein N-phospho-L-histidine.</text>
        <dbReference type="EC" id="2.7.13.3"/>
    </reaction>
</comment>
<dbReference type="PRINTS" id="PR00344">
    <property type="entry name" value="BCTRLSENSOR"/>
</dbReference>
<keyword evidence="16" id="KW-0812">Transmembrane</keyword>
<dbReference type="PANTHER" id="PTHR24421">
    <property type="entry name" value="NITRATE/NITRITE SENSOR PROTEIN NARX-RELATED"/>
    <property type="match status" value="1"/>
</dbReference>
<evidence type="ECO:0000256" key="10">
    <source>
        <dbReference type="ARBA" id="ARBA00023004"/>
    </source>
</evidence>
<comment type="caution">
    <text evidence="18">The sequence shown here is derived from an EMBL/GenBank/DDBJ whole genome shotgun (WGS) entry which is preliminary data.</text>
</comment>
<dbReference type="EMBL" id="BAABDQ010000078">
    <property type="protein sequence ID" value="GAA3625369.1"/>
    <property type="molecule type" value="Genomic_DNA"/>
</dbReference>
<feature type="transmembrane region" description="Helical" evidence="16">
    <location>
        <begin position="70"/>
        <end position="89"/>
    </location>
</feature>
<evidence type="ECO:0000256" key="16">
    <source>
        <dbReference type="SAM" id="Phobius"/>
    </source>
</evidence>
<dbReference type="Proteomes" id="UP001500630">
    <property type="component" value="Unassembled WGS sequence"/>
</dbReference>
<evidence type="ECO:0000256" key="9">
    <source>
        <dbReference type="ARBA" id="ARBA00022777"/>
    </source>
</evidence>
<protein>
    <recommendedName>
        <fullName evidence="5">Oxygen sensor histidine kinase NreB</fullName>
        <ecNumber evidence="4">2.7.13.3</ecNumber>
    </recommendedName>
    <alternativeName>
        <fullName evidence="14">Nitrogen regulation protein B</fullName>
    </alternativeName>
</protein>
<feature type="coiled-coil region" evidence="15">
    <location>
        <begin position="164"/>
        <end position="198"/>
    </location>
</feature>
<keyword evidence="10" id="KW-0408">Iron</keyword>
<evidence type="ECO:0000256" key="14">
    <source>
        <dbReference type="ARBA" id="ARBA00030800"/>
    </source>
</evidence>
<keyword evidence="8" id="KW-0808">Transferase</keyword>
<evidence type="ECO:0000256" key="12">
    <source>
        <dbReference type="ARBA" id="ARBA00023014"/>
    </source>
</evidence>
<keyword evidence="7" id="KW-0963">Cytoplasm</keyword>
<evidence type="ECO:0000256" key="4">
    <source>
        <dbReference type="ARBA" id="ARBA00012438"/>
    </source>
</evidence>
<keyword evidence="11" id="KW-0902">Two-component regulatory system</keyword>
<feature type="transmembrane region" description="Helical" evidence="16">
    <location>
        <begin position="12"/>
        <end position="33"/>
    </location>
</feature>
<dbReference type="InterPro" id="IPR003594">
    <property type="entry name" value="HATPase_dom"/>
</dbReference>
<feature type="domain" description="Histidine kinase/HSP90-like ATPase" evidence="17">
    <location>
        <begin position="300"/>
        <end position="391"/>
    </location>
</feature>
<evidence type="ECO:0000256" key="15">
    <source>
        <dbReference type="SAM" id="Coils"/>
    </source>
</evidence>
<dbReference type="Pfam" id="PF02518">
    <property type="entry name" value="HATPase_c"/>
    <property type="match status" value="1"/>
</dbReference>
<dbReference type="EC" id="2.7.13.3" evidence="4"/>
<evidence type="ECO:0000259" key="17">
    <source>
        <dbReference type="SMART" id="SM00387"/>
    </source>
</evidence>
<evidence type="ECO:0000256" key="6">
    <source>
        <dbReference type="ARBA" id="ARBA00022485"/>
    </source>
</evidence>
<comment type="cofactor">
    <cofactor evidence="2">
        <name>[4Fe-4S] cluster</name>
        <dbReference type="ChEBI" id="CHEBI:49883"/>
    </cofactor>
</comment>
<dbReference type="InterPro" id="IPR050482">
    <property type="entry name" value="Sensor_HK_TwoCompSys"/>
</dbReference>
<dbReference type="SUPFAM" id="SSF55874">
    <property type="entry name" value="ATPase domain of HSP90 chaperone/DNA topoisomerase II/histidine kinase"/>
    <property type="match status" value="1"/>
</dbReference>
<dbReference type="Gene3D" id="3.30.565.10">
    <property type="entry name" value="Histidine kinase-like ATPase, C-terminal domain"/>
    <property type="match status" value="1"/>
</dbReference>
<evidence type="ECO:0000256" key="11">
    <source>
        <dbReference type="ARBA" id="ARBA00023012"/>
    </source>
</evidence>
<sequence>MLKRPQRGDPFWIWMLHWWEAFSWAIIGLLALITALSDLPPAPKYGSLALMAGLGACCLLVRTRKGNPTMWGYAYVAVLIAGLGELAYLRSGYGVLYTVMLPQFMIYVNALVPAIVSSGLGAAAITIGGALRVGWNLENLTTNTVSSAAVWAVAVLLSVATPRALALRDERARLRAQLADAQQELAQAHRRSGAAEERERMAREIHDTLAQGFASIVALAGAARTNLREDPERATDQLRSIEQTARENLTEARALVGSAPRSGLAPDPISHTLRRTLRRFTEDTGLVMVAELPDLECDQTGRITLLRCAQESLANIRKHAEATTVGVVLAQRPEAIELEITDDGRGFDTSESIGFGLDGMRRRLAELGGELTITSAPGAGTRILAAIPLRTNTT</sequence>
<dbReference type="Gene3D" id="1.20.5.1930">
    <property type="match status" value="1"/>
</dbReference>
<evidence type="ECO:0000256" key="8">
    <source>
        <dbReference type="ARBA" id="ARBA00022679"/>
    </source>
</evidence>
<dbReference type="Pfam" id="PF07730">
    <property type="entry name" value="HisKA_3"/>
    <property type="match status" value="1"/>
</dbReference>
<accession>A0ABP7A5N2</accession>
<evidence type="ECO:0000256" key="1">
    <source>
        <dbReference type="ARBA" id="ARBA00000085"/>
    </source>
</evidence>
<gene>
    <name evidence="18" type="ORF">GCM10022419_133680</name>
</gene>
<dbReference type="InterPro" id="IPR011712">
    <property type="entry name" value="Sig_transdc_His_kin_sub3_dim/P"/>
</dbReference>
<comment type="function">
    <text evidence="13">Member of the two-component regulatory system NreB/NreC involved in the control of dissimilatory nitrate/nitrite reduction in response to oxygen. NreB functions as a direct oxygen sensor histidine kinase which is autophosphorylated, in the absence of oxygen, probably at the conserved histidine residue, and transfers its phosphate group probably to a conserved aspartate residue of NreC. NreB/NreC activates the expression of the nitrate (narGHJI) and nitrite (nir) reductase operons, as well as the putative nitrate transporter gene narT.</text>
</comment>
<keyword evidence="9" id="KW-0418">Kinase</keyword>
<dbReference type="InterPro" id="IPR036890">
    <property type="entry name" value="HATPase_C_sf"/>
</dbReference>
<name>A0ABP7A5N2_9ACTN</name>
<keyword evidence="19" id="KW-1185">Reference proteome</keyword>
<evidence type="ECO:0000256" key="13">
    <source>
        <dbReference type="ARBA" id="ARBA00024827"/>
    </source>
</evidence>
<feature type="transmembrane region" description="Helical" evidence="16">
    <location>
        <begin position="110"/>
        <end position="133"/>
    </location>
</feature>
<keyword evidence="6" id="KW-0004">4Fe-4S</keyword>
<evidence type="ECO:0000313" key="19">
    <source>
        <dbReference type="Proteomes" id="UP001500630"/>
    </source>
</evidence>
<dbReference type="SMART" id="SM00387">
    <property type="entry name" value="HATPase_c"/>
    <property type="match status" value="1"/>
</dbReference>
<organism evidence="18 19">
    <name type="scientific">Nonomuraea rosea</name>
    <dbReference type="NCBI Taxonomy" id="638574"/>
    <lineage>
        <taxon>Bacteria</taxon>
        <taxon>Bacillati</taxon>
        <taxon>Actinomycetota</taxon>
        <taxon>Actinomycetes</taxon>
        <taxon>Streptosporangiales</taxon>
        <taxon>Streptosporangiaceae</taxon>
        <taxon>Nonomuraea</taxon>
    </lineage>
</organism>
<dbReference type="CDD" id="cd16917">
    <property type="entry name" value="HATPase_UhpB-NarQ-NarX-like"/>
    <property type="match status" value="1"/>
</dbReference>